<feature type="compositionally biased region" description="Low complexity" evidence="1">
    <location>
        <begin position="26"/>
        <end position="54"/>
    </location>
</feature>
<dbReference type="RefSeq" id="WP_257922929.1">
    <property type="nucleotide sequence ID" value="NZ_JAMXQV010000014.1"/>
</dbReference>
<dbReference type="AlphaFoldDB" id="A0A9X2NGJ0"/>
<reference evidence="3" key="1">
    <citation type="submission" date="2022-06" db="EMBL/GenBank/DDBJ databases">
        <title>Amycolatopsis iheyaensis sp. nov., a new species of the genus Amycolatopsis isolated from soil in Iheya island, Japan.</title>
        <authorList>
            <person name="Ngamcharungchit C."/>
            <person name="Kanto H."/>
            <person name="Take A."/>
            <person name="Intra B."/>
            <person name="Matsumoto A."/>
            <person name="Panbangred W."/>
            <person name="Inahashi Y."/>
        </authorList>
    </citation>
    <scope>NUCLEOTIDE SEQUENCE</scope>
    <source>
        <strain evidence="3">OK19-0408</strain>
    </source>
</reference>
<evidence type="ECO:0000256" key="1">
    <source>
        <dbReference type="SAM" id="MobiDB-lite"/>
    </source>
</evidence>
<dbReference type="PROSITE" id="PS51257">
    <property type="entry name" value="PROKAR_LIPOPROTEIN"/>
    <property type="match status" value="1"/>
</dbReference>
<evidence type="ECO:0008006" key="5">
    <source>
        <dbReference type="Google" id="ProtNLM"/>
    </source>
</evidence>
<dbReference type="EMBL" id="JAMXQV010000014">
    <property type="protein sequence ID" value="MCR6486362.1"/>
    <property type="molecule type" value="Genomic_DNA"/>
</dbReference>
<keyword evidence="2" id="KW-0732">Signal</keyword>
<sequence>MSRVVACVLVVFVAACAPSPAPPPATTSASASASTSASKPKPTPTAPAFTPAASPEKVSAACPFLSGEEITKTIAGADTYSGKEQPGPKGRGLSAFRCAYSTGSYPDNTVITLDISVTPRRLPAAVITKTLEGECDTPATPLPGVGEAAWFCPPGQAKVLVTTARTSHGETRVAQLRFIMTTHTEVYSALAKLVADRL</sequence>
<proteinExistence type="predicted"/>
<organism evidence="3 4">
    <name type="scientific">Amycolatopsis iheyensis</name>
    <dbReference type="NCBI Taxonomy" id="2945988"/>
    <lineage>
        <taxon>Bacteria</taxon>
        <taxon>Bacillati</taxon>
        <taxon>Actinomycetota</taxon>
        <taxon>Actinomycetes</taxon>
        <taxon>Pseudonocardiales</taxon>
        <taxon>Pseudonocardiaceae</taxon>
        <taxon>Amycolatopsis</taxon>
    </lineage>
</organism>
<evidence type="ECO:0000256" key="2">
    <source>
        <dbReference type="SAM" id="SignalP"/>
    </source>
</evidence>
<feature type="signal peptide" evidence="2">
    <location>
        <begin position="1"/>
        <end position="17"/>
    </location>
</feature>
<keyword evidence="4" id="KW-1185">Reference proteome</keyword>
<gene>
    <name evidence="3" type="ORF">M8542_26390</name>
</gene>
<name>A0A9X2NGJ0_9PSEU</name>
<dbReference type="Proteomes" id="UP001144096">
    <property type="component" value="Unassembled WGS sequence"/>
</dbReference>
<feature type="chain" id="PRO_5040910136" description="DUF3558 domain-containing protein" evidence="2">
    <location>
        <begin position="18"/>
        <end position="198"/>
    </location>
</feature>
<feature type="region of interest" description="Disordered" evidence="1">
    <location>
        <begin position="20"/>
        <end position="54"/>
    </location>
</feature>
<protein>
    <recommendedName>
        <fullName evidence="5">DUF3558 domain-containing protein</fullName>
    </recommendedName>
</protein>
<accession>A0A9X2NGJ0</accession>
<evidence type="ECO:0000313" key="3">
    <source>
        <dbReference type="EMBL" id="MCR6486362.1"/>
    </source>
</evidence>
<comment type="caution">
    <text evidence="3">The sequence shown here is derived from an EMBL/GenBank/DDBJ whole genome shotgun (WGS) entry which is preliminary data.</text>
</comment>
<evidence type="ECO:0000313" key="4">
    <source>
        <dbReference type="Proteomes" id="UP001144096"/>
    </source>
</evidence>